<dbReference type="Pfam" id="PF13676">
    <property type="entry name" value="TIR_2"/>
    <property type="match status" value="1"/>
</dbReference>
<evidence type="ECO:0000313" key="3">
    <source>
        <dbReference type="EMBL" id="MBB5870349.1"/>
    </source>
</evidence>
<evidence type="ECO:0000313" key="4">
    <source>
        <dbReference type="Proteomes" id="UP000587527"/>
    </source>
</evidence>
<dbReference type="Gene3D" id="3.40.50.10140">
    <property type="entry name" value="Toll/interleukin-1 receptor homology (TIR) domain"/>
    <property type="match status" value="1"/>
</dbReference>
<dbReference type="Gene3D" id="1.25.40.10">
    <property type="entry name" value="Tetratricopeptide repeat domain"/>
    <property type="match status" value="1"/>
</dbReference>
<name>A0A841BT52_9ACTN</name>
<feature type="region of interest" description="Disordered" evidence="1">
    <location>
        <begin position="126"/>
        <end position="151"/>
    </location>
</feature>
<dbReference type="InterPro" id="IPR000157">
    <property type="entry name" value="TIR_dom"/>
</dbReference>
<dbReference type="EMBL" id="JACHMN010000002">
    <property type="protein sequence ID" value="MBB5870349.1"/>
    <property type="molecule type" value="Genomic_DNA"/>
</dbReference>
<keyword evidence="4" id="KW-1185">Reference proteome</keyword>
<accession>A0A841BT52</accession>
<sequence>MTGHVFISYSHGGDSAYVKRLADHLTSAGIPVWFDRDIITGTRWERVIRDQIDTCAALIVVMTPQAEESEWISLEINRAVLKQRPILPLLLAGDGFFRLSTVQHENVTGGRMPSAAFISRLRAHQGSHEPTASASRPQSRRPSPLILRPTLPSPLVLRPAQGHTNMDFWSTLIPTHTFARAAALDGDHSAAVRLYRMIVDRSAEQGQQDDPRHLDARTHLAYHLGESGDRTGAVRLFGELIADRTRLQGADRADTLWARHHHARNVGESGDRAEAVRLLQALIADRTRLAGFPGLLDAAKELDKKWLAYFSA</sequence>
<dbReference type="GO" id="GO:0007165">
    <property type="term" value="P:signal transduction"/>
    <property type="evidence" value="ECO:0007669"/>
    <property type="project" value="InterPro"/>
</dbReference>
<proteinExistence type="predicted"/>
<comment type="caution">
    <text evidence="3">The sequence shown here is derived from an EMBL/GenBank/DDBJ whole genome shotgun (WGS) entry which is preliminary data.</text>
</comment>
<protein>
    <recommendedName>
        <fullName evidence="2">TIR domain-containing protein</fullName>
    </recommendedName>
</protein>
<evidence type="ECO:0000259" key="2">
    <source>
        <dbReference type="PROSITE" id="PS50104"/>
    </source>
</evidence>
<reference evidence="3 4" key="1">
    <citation type="submission" date="2020-08" db="EMBL/GenBank/DDBJ databases">
        <title>Sequencing the genomes of 1000 actinobacteria strains.</title>
        <authorList>
            <person name="Klenk H.-P."/>
        </authorList>
    </citation>
    <scope>NUCLEOTIDE SEQUENCE [LARGE SCALE GENOMIC DNA]</scope>
    <source>
        <strain evidence="3 4">DSM 45362</strain>
    </source>
</reference>
<feature type="compositionally biased region" description="Low complexity" evidence="1">
    <location>
        <begin position="135"/>
        <end position="151"/>
    </location>
</feature>
<dbReference type="RefSeq" id="WP_184837689.1">
    <property type="nucleotide sequence ID" value="NZ_JACHMN010000002.1"/>
</dbReference>
<dbReference type="AlphaFoldDB" id="A0A841BT52"/>
<dbReference type="InterPro" id="IPR035897">
    <property type="entry name" value="Toll_tir_struct_dom_sf"/>
</dbReference>
<organism evidence="3 4">
    <name type="scientific">Allocatelliglobosispora scoriae</name>
    <dbReference type="NCBI Taxonomy" id="643052"/>
    <lineage>
        <taxon>Bacteria</taxon>
        <taxon>Bacillati</taxon>
        <taxon>Actinomycetota</taxon>
        <taxon>Actinomycetes</taxon>
        <taxon>Micromonosporales</taxon>
        <taxon>Micromonosporaceae</taxon>
        <taxon>Allocatelliglobosispora</taxon>
    </lineage>
</organism>
<feature type="domain" description="TIR" evidence="2">
    <location>
        <begin position="1"/>
        <end position="125"/>
    </location>
</feature>
<evidence type="ECO:0000256" key="1">
    <source>
        <dbReference type="SAM" id="MobiDB-lite"/>
    </source>
</evidence>
<dbReference type="SUPFAM" id="SSF48452">
    <property type="entry name" value="TPR-like"/>
    <property type="match status" value="1"/>
</dbReference>
<dbReference type="PROSITE" id="PS50104">
    <property type="entry name" value="TIR"/>
    <property type="match status" value="1"/>
</dbReference>
<dbReference type="Proteomes" id="UP000587527">
    <property type="component" value="Unassembled WGS sequence"/>
</dbReference>
<dbReference type="InterPro" id="IPR011990">
    <property type="entry name" value="TPR-like_helical_dom_sf"/>
</dbReference>
<dbReference type="SUPFAM" id="SSF52200">
    <property type="entry name" value="Toll/Interleukin receptor TIR domain"/>
    <property type="match status" value="1"/>
</dbReference>
<gene>
    <name evidence="3" type="ORF">F4553_003728</name>
</gene>